<evidence type="ECO:0000313" key="2">
    <source>
        <dbReference type="EMBL" id="CAA9993387.1"/>
    </source>
</evidence>
<dbReference type="AlphaFoldDB" id="A0A6H5FUZ2"/>
<reference evidence="2 3" key="1">
    <citation type="submission" date="2020-02" db="EMBL/GenBank/DDBJ databases">
        <authorList>
            <person name="Ferguson B K."/>
        </authorList>
    </citation>
    <scope>NUCLEOTIDE SEQUENCE [LARGE SCALE GENOMIC DNA]</scope>
</reference>
<sequence>MVITSLGPAKPQRSSNENNNSSLIGPEMLEHDHLLAGSSRGNPTTKVAKVCFETSFTATSESAGGVCRGISSGSLASLLYAAAANQHQPPDYLSSPLSGDWCGLAPLAAQESLSDLSTIGPSIRFDDDVTRVSCSSRSSTSSSDSLTREIDRRRRFFSRLFCKKDSSSPRRDRTTSCPVEVLPLRLSNVDIVATHSQPVGSSSESSPLLSSLHILKDSHFLTSTTSGPDERSPDDRSPDDRSFELVSPASLGAGSLLEDIERSLGVCLSRPASAELPPPGTPILYPINDPYSKRKRCKNLQGIQQAQTSGANVNMT</sequence>
<feature type="compositionally biased region" description="Basic and acidic residues" evidence="1">
    <location>
        <begin position="228"/>
        <end position="243"/>
    </location>
</feature>
<dbReference type="EMBL" id="CADCXU010000401">
    <property type="protein sequence ID" value="CAA9993387.1"/>
    <property type="molecule type" value="Genomic_DNA"/>
</dbReference>
<accession>A0A6H5FUZ2</accession>
<feature type="region of interest" description="Disordered" evidence="1">
    <location>
        <begin position="1"/>
        <end position="24"/>
    </location>
</feature>
<keyword evidence="3" id="KW-1185">Reference proteome</keyword>
<evidence type="ECO:0000256" key="1">
    <source>
        <dbReference type="SAM" id="MobiDB-lite"/>
    </source>
</evidence>
<feature type="region of interest" description="Disordered" evidence="1">
    <location>
        <begin position="220"/>
        <end position="243"/>
    </location>
</feature>
<evidence type="ECO:0000313" key="3">
    <source>
        <dbReference type="Proteomes" id="UP000479000"/>
    </source>
</evidence>
<organism evidence="2 3">
    <name type="scientific">Nesidiocoris tenuis</name>
    <dbReference type="NCBI Taxonomy" id="355587"/>
    <lineage>
        <taxon>Eukaryota</taxon>
        <taxon>Metazoa</taxon>
        <taxon>Ecdysozoa</taxon>
        <taxon>Arthropoda</taxon>
        <taxon>Hexapoda</taxon>
        <taxon>Insecta</taxon>
        <taxon>Pterygota</taxon>
        <taxon>Neoptera</taxon>
        <taxon>Paraneoptera</taxon>
        <taxon>Hemiptera</taxon>
        <taxon>Heteroptera</taxon>
        <taxon>Panheteroptera</taxon>
        <taxon>Cimicomorpha</taxon>
        <taxon>Miridae</taxon>
        <taxon>Dicyphina</taxon>
        <taxon>Nesidiocoris</taxon>
    </lineage>
</organism>
<feature type="compositionally biased region" description="Polar residues" evidence="1">
    <location>
        <begin position="12"/>
        <end position="23"/>
    </location>
</feature>
<gene>
    <name evidence="2" type="ORF">NTEN_LOCUS363</name>
</gene>
<dbReference type="OrthoDB" id="438440at2759"/>
<name>A0A6H5FUZ2_9HEMI</name>
<proteinExistence type="predicted"/>
<dbReference type="Proteomes" id="UP000479000">
    <property type="component" value="Unassembled WGS sequence"/>
</dbReference>
<protein>
    <submittedName>
        <fullName evidence="2">Uncharacterized protein</fullName>
    </submittedName>
</protein>